<accession>A0A8R7TS54</accession>
<evidence type="ECO:0000313" key="2">
    <source>
        <dbReference type="Proteomes" id="UP000015106"/>
    </source>
</evidence>
<reference evidence="1" key="3">
    <citation type="submission" date="2022-06" db="UniProtKB">
        <authorList>
            <consortium name="EnsemblPlants"/>
        </authorList>
    </citation>
    <scope>IDENTIFICATION</scope>
</reference>
<protein>
    <submittedName>
        <fullName evidence="1">Uncharacterized protein</fullName>
    </submittedName>
</protein>
<sequence>MLAGSRLRSKITGQLIFSRRTCGGRPLGVSEFRNSGAHNLGRLILLYHHQFLTENLRTMDQIVLSYYAIVLFVLYTAKDTISLV</sequence>
<evidence type="ECO:0000313" key="1">
    <source>
        <dbReference type="EnsemblPlants" id="TuG1812G0300001190.01.T01"/>
    </source>
</evidence>
<reference evidence="2" key="1">
    <citation type="journal article" date="2013" name="Nature">
        <title>Draft genome of the wheat A-genome progenitor Triticum urartu.</title>
        <authorList>
            <person name="Ling H.Q."/>
            <person name="Zhao S."/>
            <person name="Liu D."/>
            <person name="Wang J."/>
            <person name="Sun H."/>
            <person name="Zhang C."/>
            <person name="Fan H."/>
            <person name="Li D."/>
            <person name="Dong L."/>
            <person name="Tao Y."/>
            <person name="Gao C."/>
            <person name="Wu H."/>
            <person name="Li Y."/>
            <person name="Cui Y."/>
            <person name="Guo X."/>
            <person name="Zheng S."/>
            <person name="Wang B."/>
            <person name="Yu K."/>
            <person name="Liang Q."/>
            <person name="Yang W."/>
            <person name="Lou X."/>
            <person name="Chen J."/>
            <person name="Feng M."/>
            <person name="Jian J."/>
            <person name="Zhang X."/>
            <person name="Luo G."/>
            <person name="Jiang Y."/>
            <person name="Liu J."/>
            <person name="Wang Z."/>
            <person name="Sha Y."/>
            <person name="Zhang B."/>
            <person name="Wu H."/>
            <person name="Tang D."/>
            <person name="Shen Q."/>
            <person name="Xue P."/>
            <person name="Zou S."/>
            <person name="Wang X."/>
            <person name="Liu X."/>
            <person name="Wang F."/>
            <person name="Yang Y."/>
            <person name="An X."/>
            <person name="Dong Z."/>
            <person name="Zhang K."/>
            <person name="Zhang X."/>
            <person name="Luo M.C."/>
            <person name="Dvorak J."/>
            <person name="Tong Y."/>
            <person name="Wang J."/>
            <person name="Yang H."/>
            <person name="Li Z."/>
            <person name="Wang D."/>
            <person name="Zhang A."/>
            <person name="Wang J."/>
        </authorList>
    </citation>
    <scope>NUCLEOTIDE SEQUENCE</scope>
    <source>
        <strain evidence="2">cv. G1812</strain>
    </source>
</reference>
<reference evidence="1" key="2">
    <citation type="submission" date="2018-03" db="EMBL/GenBank/DDBJ databases">
        <title>The Triticum urartu genome reveals the dynamic nature of wheat genome evolution.</title>
        <authorList>
            <person name="Ling H."/>
            <person name="Ma B."/>
            <person name="Shi X."/>
            <person name="Liu H."/>
            <person name="Dong L."/>
            <person name="Sun H."/>
            <person name="Cao Y."/>
            <person name="Gao Q."/>
            <person name="Zheng S."/>
            <person name="Li Y."/>
            <person name="Yu Y."/>
            <person name="Du H."/>
            <person name="Qi M."/>
            <person name="Li Y."/>
            <person name="Yu H."/>
            <person name="Cui Y."/>
            <person name="Wang N."/>
            <person name="Chen C."/>
            <person name="Wu H."/>
            <person name="Zhao Y."/>
            <person name="Zhang J."/>
            <person name="Li Y."/>
            <person name="Zhou W."/>
            <person name="Zhang B."/>
            <person name="Hu W."/>
            <person name="Eijk M."/>
            <person name="Tang J."/>
            <person name="Witsenboer H."/>
            <person name="Zhao S."/>
            <person name="Li Z."/>
            <person name="Zhang A."/>
            <person name="Wang D."/>
            <person name="Liang C."/>
        </authorList>
    </citation>
    <scope>NUCLEOTIDE SEQUENCE [LARGE SCALE GENOMIC DNA]</scope>
    <source>
        <strain evidence="1">cv. G1812</strain>
    </source>
</reference>
<dbReference type="Gramene" id="TuG1812G0300001190.01.T01">
    <property type="protein sequence ID" value="TuG1812G0300001190.01.T01"/>
    <property type="gene ID" value="TuG1812G0300001190.01"/>
</dbReference>
<dbReference type="Proteomes" id="UP000015106">
    <property type="component" value="Chromosome 3"/>
</dbReference>
<dbReference type="EnsemblPlants" id="TuG1812G0300001190.01.T01">
    <property type="protein sequence ID" value="TuG1812G0300001190.01.T01"/>
    <property type="gene ID" value="TuG1812G0300001190.01"/>
</dbReference>
<organism evidence="1 2">
    <name type="scientific">Triticum urartu</name>
    <name type="common">Red wild einkorn</name>
    <name type="synonym">Crithodium urartu</name>
    <dbReference type="NCBI Taxonomy" id="4572"/>
    <lineage>
        <taxon>Eukaryota</taxon>
        <taxon>Viridiplantae</taxon>
        <taxon>Streptophyta</taxon>
        <taxon>Embryophyta</taxon>
        <taxon>Tracheophyta</taxon>
        <taxon>Spermatophyta</taxon>
        <taxon>Magnoliopsida</taxon>
        <taxon>Liliopsida</taxon>
        <taxon>Poales</taxon>
        <taxon>Poaceae</taxon>
        <taxon>BOP clade</taxon>
        <taxon>Pooideae</taxon>
        <taxon>Triticodae</taxon>
        <taxon>Triticeae</taxon>
        <taxon>Triticinae</taxon>
        <taxon>Triticum</taxon>
    </lineage>
</organism>
<name>A0A8R7TS54_TRIUA</name>
<keyword evidence="2" id="KW-1185">Reference proteome</keyword>
<proteinExistence type="predicted"/>
<dbReference type="AlphaFoldDB" id="A0A8R7TS54"/>